<name>A0AAP0IM36_9MAGN</name>
<organism evidence="2 3">
    <name type="scientific">Stephania cephalantha</name>
    <dbReference type="NCBI Taxonomy" id="152367"/>
    <lineage>
        <taxon>Eukaryota</taxon>
        <taxon>Viridiplantae</taxon>
        <taxon>Streptophyta</taxon>
        <taxon>Embryophyta</taxon>
        <taxon>Tracheophyta</taxon>
        <taxon>Spermatophyta</taxon>
        <taxon>Magnoliopsida</taxon>
        <taxon>Ranunculales</taxon>
        <taxon>Menispermaceae</taxon>
        <taxon>Menispermoideae</taxon>
        <taxon>Cissampelideae</taxon>
        <taxon>Stephania</taxon>
    </lineage>
</organism>
<dbReference type="Proteomes" id="UP001419268">
    <property type="component" value="Unassembled WGS sequence"/>
</dbReference>
<sequence>MAPADQQRRMMVAGDAEAADGVPGSRAKKRRRNGTTWSNGACGFTLDLGGYSQCRKVRISRSERGRYEDDLDCSRRR</sequence>
<comment type="caution">
    <text evidence="2">The sequence shown here is derived from an EMBL/GenBank/DDBJ whole genome shotgun (WGS) entry which is preliminary data.</text>
</comment>
<keyword evidence="3" id="KW-1185">Reference proteome</keyword>
<dbReference type="EMBL" id="JBBNAG010000007">
    <property type="protein sequence ID" value="KAK9118069.1"/>
    <property type="molecule type" value="Genomic_DNA"/>
</dbReference>
<evidence type="ECO:0000313" key="2">
    <source>
        <dbReference type="EMBL" id="KAK9118069.1"/>
    </source>
</evidence>
<gene>
    <name evidence="2" type="ORF">Scep_016162</name>
</gene>
<accession>A0AAP0IM36</accession>
<reference evidence="2 3" key="1">
    <citation type="submission" date="2024-01" db="EMBL/GenBank/DDBJ databases">
        <title>Genome assemblies of Stephania.</title>
        <authorList>
            <person name="Yang L."/>
        </authorList>
    </citation>
    <scope>NUCLEOTIDE SEQUENCE [LARGE SCALE GENOMIC DNA]</scope>
    <source>
        <strain evidence="2">JXDWG</strain>
        <tissue evidence="2">Leaf</tissue>
    </source>
</reference>
<feature type="region of interest" description="Disordered" evidence="1">
    <location>
        <begin position="1"/>
        <end position="36"/>
    </location>
</feature>
<evidence type="ECO:0000256" key="1">
    <source>
        <dbReference type="SAM" id="MobiDB-lite"/>
    </source>
</evidence>
<proteinExistence type="predicted"/>
<protein>
    <submittedName>
        <fullName evidence="2">Uncharacterized protein</fullName>
    </submittedName>
</protein>
<dbReference type="AlphaFoldDB" id="A0AAP0IM36"/>
<evidence type="ECO:0000313" key="3">
    <source>
        <dbReference type="Proteomes" id="UP001419268"/>
    </source>
</evidence>